<evidence type="ECO:0000313" key="1">
    <source>
        <dbReference type="EMBL" id="CAE1303878.1"/>
    </source>
</evidence>
<keyword evidence="2" id="KW-1185">Reference proteome</keyword>
<dbReference type="AlphaFoldDB" id="A0A812DKE9"/>
<dbReference type="EMBL" id="CAHIKZ030003753">
    <property type="protein sequence ID" value="CAE1303878.1"/>
    <property type="molecule type" value="Genomic_DNA"/>
</dbReference>
<reference evidence="1" key="1">
    <citation type="submission" date="2021-01" db="EMBL/GenBank/DDBJ databases">
        <authorList>
            <person name="Li R."/>
            <person name="Bekaert M."/>
        </authorList>
    </citation>
    <scope>NUCLEOTIDE SEQUENCE</scope>
    <source>
        <strain evidence="1">Farmed</strain>
    </source>
</reference>
<dbReference type="Proteomes" id="UP000597762">
    <property type="component" value="Unassembled WGS sequence"/>
</dbReference>
<accession>A0A812DKE9</accession>
<organism evidence="1 2">
    <name type="scientific">Acanthosepion pharaonis</name>
    <name type="common">Pharaoh cuttlefish</name>
    <name type="synonym">Sepia pharaonis</name>
    <dbReference type="NCBI Taxonomy" id="158019"/>
    <lineage>
        <taxon>Eukaryota</taxon>
        <taxon>Metazoa</taxon>
        <taxon>Spiralia</taxon>
        <taxon>Lophotrochozoa</taxon>
        <taxon>Mollusca</taxon>
        <taxon>Cephalopoda</taxon>
        <taxon>Coleoidea</taxon>
        <taxon>Decapodiformes</taxon>
        <taxon>Sepiida</taxon>
        <taxon>Sepiina</taxon>
        <taxon>Sepiidae</taxon>
        <taxon>Acanthosepion</taxon>
    </lineage>
</organism>
<comment type="caution">
    <text evidence="1">The sequence shown here is derived from an EMBL/GenBank/DDBJ whole genome shotgun (WGS) entry which is preliminary data.</text>
</comment>
<sequence length="250" mass="27442">MIAALERRDQLDKLLGEGVGQARDPALCAQIQTFERDVVQTGEQDIAVAERVAETIGAAASGRPHRPFRPPAHNGRRGGVIFRAASDDRHAARHRLDDRGQHRDLLVIVERVVLAHRAQRDDAGHAVLTRSSTTRCVSARSIDRSSRTGSSPREIRHASRCSQSVFLVSFRYCILFSDVLTLGQSRSFFVGIGAFAPSAIKRSVRASITGSGTYNRVAASRRAQARMLNFGPQGLLRLGRVPRWKASCPI</sequence>
<evidence type="ECO:0000313" key="2">
    <source>
        <dbReference type="Proteomes" id="UP000597762"/>
    </source>
</evidence>
<proteinExistence type="predicted"/>
<name>A0A812DKE9_ACAPH</name>
<protein>
    <submittedName>
        <fullName evidence="1">Uncharacterized protein</fullName>
    </submittedName>
</protein>
<gene>
    <name evidence="1" type="ORF">SPHA_56597</name>
</gene>